<reference evidence="4 5" key="1">
    <citation type="submission" date="2018-05" db="EMBL/GenBank/DDBJ databases">
        <authorList>
            <person name="Datahose"/>
        </authorList>
    </citation>
    <scope>NUCLEOTIDE SEQUENCE</scope>
</reference>
<dbReference type="InterPro" id="IPR042474">
    <property type="entry name" value="A33"/>
</dbReference>
<dbReference type="OMA" id="KPRRDEY"/>
<dbReference type="Bgee" id="ENSACLG00000020784">
    <property type="expression patterns" value="Expressed in ovary and 1 other cell type or tissue"/>
</dbReference>
<accession>A0A3P8QMK4</accession>
<dbReference type="SUPFAM" id="SSF48726">
    <property type="entry name" value="Immunoglobulin"/>
    <property type="match status" value="2"/>
</dbReference>
<dbReference type="Gene3D" id="2.60.40.10">
    <property type="entry name" value="Immunoglobulins"/>
    <property type="match status" value="2"/>
</dbReference>
<dbReference type="InterPro" id="IPR013106">
    <property type="entry name" value="Ig_V-set"/>
</dbReference>
<dbReference type="PROSITE" id="PS50835">
    <property type="entry name" value="IG_LIKE"/>
    <property type="match status" value="1"/>
</dbReference>
<dbReference type="PANTHER" id="PTHR44969:SF1">
    <property type="entry name" value="CELL SURFACE A33 ANTIGEN"/>
    <property type="match status" value="1"/>
</dbReference>
<feature type="signal peptide" evidence="2">
    <location>
        <begin position="1"/>
        <end position="22"/>
    </location>
</feature>
<reference evidence="5" key="2">
    <citation type="submission" date="2023-03" db="EMBL/GenBank/DDBJ databases">
        <authorList>
            <consortium name="Wellcome Sanger Institute Data Sharing"/>
        </authorList>
    </citation>
    <scope>NUCLEOTIDE SEQUENCE [LARGE SCALE GENOMIC DNA]</scope>
</reference>
<evidence type="ECO:0000259" key="3">
    <source>
        <dbReference type="PROSITE" id="PS50835"/>
    </source>
</evidence>
<dbReference type="InterPro" id="IPR003599">
    <property type="entry name" value="Ig_sub"/>
</dbReference>
<dbReference type="Pfam" id="PF07686">
    <property type="entry name" value="V-set"/>
    <property type="match status" value="1"/>
</dbReference>
<feature type="transmembrane region" description="Helical" evidence="1">
    <location>
        <begin position="235"/>
        <end position="256"/>
    </location>
</feature>
<sequence>MNNTDLFDFVFMSMTVLTGVGAIDVTMPQSQYEFARGDNITLPCSFKSAININTAEAVTPIITYYYPIKKTSITPPYKGRVSLDVDVLNGKANLKLSSISLADNKEFECHVQIPDDEDGNQAASARLVVLVAPSTPVCKIQRTAQYGQDITLTCASAGGSPMPTYSWKRYCEHNQPVPQDPQITDKDGILSLYNISKDTSGFYICTSQNKLRAATCNLTLSLMPPSVNAITTGGIIGRVLAYLIFLIIIIIIFFFCQNK</sequence>
<dbReference type="InterPro" id="IPR013783">
    <property type="entry name" value="Ig-like_fold"/>
</dbReference>
<proteinExistence type="predicted"/>
<dbReference type="Ensembl" id="ENSACLT00000031414.2">
    <property type="protein sequence ID" value="ENSACLP00000030698.2"/>
    <property type="gene ID" value="ENSACLG00000020784.2"/>
</dbReference>
<evidence type="ECO:0000313" key="4">
    <source>
        <dbReference type="Ensembl" id="ENSACLP00000030698.2"/>
    </source>
</evidence>
<dbReference type="GeneTree" id="ENSGT00940000160248"/>
<dbReference type="InterPro" id="IPR036179">
    <property type="entry name" value="Ig-like_dom_sf"/>
</dbReference>
<dbReference type="Pfam" id="PF13927">
    <property type="entry name" value="Ig_3"/>
    <property type="match status" value="1"/>
</dbReference>
<dbReference type="InterPro" id="IPR003598">
    <property type="entry name" value="Ig_sub2"/>
</dbReference>
<evidence type="ECO:0000256" key="1">
    <source>
        <dbReference type="SAM" id="Phobius"/>
    </source>
</evidence>
<keyword evidence="5" id="KW-1185">Reference proteome</keyword>
<reference evidence="4" key="4">
    <citation type="submission" date="2025-09" db="UniProtKB">
        <authorList>
            <consortium name="Ensembl"/>
        </authorList>
    </citation>
    <scope>IDENTIFICATION</scope>
</reference>
<name>A0A3P8QMK4_ASTCA</name>
<evidence type="ECO:0000256" key="2">
    <source>
        <dbReference type="SAM" id="SignalP"/>
    </source>
</evidence>
<reference evidence="4" key="3">
    <citation type="submission" date="2025-08" db="UniProtKB">
        <authorList>
            <consortium name="Ensembl"/>
        </authorList>
    </citation>
    <scope>IDENTIFICATION</scope>
</reference>
<evidence type="ECO:0000313" key="5">
    <source>
        <dbReference type="Proteomes" id="UP000265100"/>
    </source>
</evidence>
<protein>
    <recommendedName>
        <fullName evidence="3">Ig-like domain-containing protein</fullName>
    </recommendedName>
</protein>
<dbReference type="STRING" id="8154.ENSACLP00000030698"/>
<dbReference type="AlphaFoldDB" id="A0A3P8QMK4"/>
<organism evidence="4 5">
    <name type="scientific">Astatotilapia calliptera</name>
    <name type="common">Eastern happy</name>
    <name type="synonym">Chromis callipterus</name>
    <dbReference type="NCBI Taxonomy" id="8154"/>
    <lineage>
        <taxon>Eukaryota</taxon>
        <taxon>Metazoa</taxon>
        <taxon>Chordata</taxon>
        <taxon>Craniata</taxon>
        <taxon>Vertebrata</taxon>
        <taxon>Euteleostomi</taxon>
        <taxon>Actinopterygii</taxon>
        <taxon>Neopterygii</taxon>
        <taxon>Teleostei</taxon>
        <taxon>Neoteleostei</taxon>
        <taxon>Acanthomorphata</taxon>
        <taxon>Ovalentaria</taxon>
        <taxon>Cichlomorphae</taxon>
        <taxon>Cichliformes</taxon>
        <taxon>Cichlidae</taxon>
        <taxon>African cichlids</taxon>
        <taxon>Pseudocrenilabrinae</taxon>
        <taxon>Haplochromini</taxon>
        <taxon>Astatotilapia</taxon>
    </lineage>
</organism>
<dbReference type="SMART" id="SM00408">
    <property type="entry name" value="IGc2"/>
    <property type="match status" value="1"/>
</dbReference>
<dbReference type="InterPro" id="IPR007110">
    <property type="entry name" value="Ig-like_dom"/>
</dbReference>
<dbReference type="PANTHER" id="PTHR44969">
    <property type="entry name" value="CELL SURFACE A33 ANTIGEN"/>
    <property type="match status" value="1"/>
</dbReference>
<keyword evidence="1" id="KW-0812">Transmembrane</keyword>
<dbReference type="Proteomes" id="UP000265100">
    <property type="component" value="Chromosome 1"/>
</dbReference>
<keyword evidence="1" id="KW-1133">Transmembrane helix</keyword>
<dbReference type="SMART" id="SM00409">
    <property type="entry name" value="IG"/>
    <property type="match status" value="2"/>
</dbReference>
<keyword evidence="2" id="KW-0732">Signal</keyword>
<feature type="chain" id="PRO_5044320313" description="Ig-like domain-containing protein" evidence="2">
    <location>
        <begin position="23"/>
        <end position="259"/>
    </location>
</feature>
<feature type="domain" description="Ig-like" evidence="3">
    <location>
        <begin position="133"/>
        <end position="221"/>
    </location>
</feature>
<dbReference type="GO" id="GO:0005886">
    <property type="term" value="C:plasma membrane"/>
    <property type="evidence" value="ECO:0007669"/>
    <property type="project" value="InterPro"/>
</dbReference>
<keyword evidence="1" id="KW-0472">Membrane</keyword>